<dbReference type="InterPro" id="IPR017926">
    <property type="entry name" value="GATASE"/>
</dbReference>
<dbReference type="EMBL" id="JAMPKK010000044">
    <property type="protein sequence ID" value="MEP0866493.1"/>
    <property type="molecule type" value="Genomic_DNA"/>
</dbReference>
<dbReference type="PRINTS" id="PR00096">
    <property type="entry name" value="GATASE"/>
</dbReference>
<evidence type="ECO:0000259" key="1">
    <source>
        <dbReference type="Pfam" id="PF00117"/>
    </source>
</evidence>
<dbReference type="PANTHER" id="PTHR42695:SF5">
    <property type="entry name" value="GLUTAMINE AMIDOTRANSFERASE YLR126C-RELATED"/>
    <property type="match status" value="1"/>
</dbReference>
<organism evidence="2 3">
    <name type="scientific">Funiculus sociatus GB2-A5</name>
    <dbReference type="NCBI Taxonomy" id="2933946"/>
    <lineage>
        <taxon>Bacteria</taxon>
        <taxon>Bacillati</taxon>
        <taxon>Cyanobacteriota</taxon>
        <taxon>Cyanophyceae</taxon>
        <taxon>Coleofasciculales</taxon>
        <taxon>Coleofasciculaceae</taxon>
        <taxon>Funiculus</taxon>
    </lineage>
</organism>
<dbReference type="Gene3D" id="3.40.50.880">
    <property type="match status" value="1"/>
</dbReference>
<evidence type="ECO:0000313" key="3">
    <source>
        <dbReference type="Proteomes" id="UP001442494"/>
    </source>
</evidence>
<dbReference type="RefSeq" id="WP_190428116.1">
    <property type="nucleotide sequence ID" value="NZ_JAMPKK010000044.1"/>
</dbReference>
<proteinExistence type="predicted"/>
<keyword evidence="3" id="KW-1185">Reference proteome</keyword>
<reference evidence="2 3" key="1">
    <citation type="submission" date="2022-04" db="EMBL/GenBank/DDBJ databases">
        <title>Positive selection, recombination, and allopatry shape intraspecific diversity of widespread and dominant cyanobacteria.</title>
        <authorList>
            <person name="Wei J."/>
            <person name="Shu W."/>
            <person name="Hu C."/>
        </authorList>
    </citation>
    <scope>NUCLEOTIDE SEQUENCE [LARGE SCALE GENOMIC DNA]</scope>
    <source>
        <strain evidence="2 3">GB2-A5</strain>
    </source>
</reference>
<name>A0ABV0JSR2_9CYAN</name>
<dbReference type="InterPro" id="IPR044992">
    <property type="entry name" value="ChyE-like"/>
</dbReference>
<protein>
    <submittedName>
        <fullName evidence="2">Glutamine amidotransferase</fullName>
    </submittedName>
</protein>
<dbReference type="SUPFAM" id="SSF52317">
    <property type="entry name" value="Class I glutamine amidotransferase-like"/>
    <property type="match status" value="1"/>
</dbReference>
<accession>A0ABV0JSR2</accession>
<dbReference type="Proteomes" id="UP001442494">
    <property type="component" value="Unassembled WGS sequence"/>
</dbReference>
<dbReference type="PROSITE" id="PS51273">
    <property type="entry name" value="GATASE_TYPE_1"/>
    <property type="match status" value="1"/>
</dbReference>
<evidence type="ECO:0000313" key="2">
    <source>
        <dbReference type="EMBL" id="MEP0866493.1"/>
    </source>
</evidence>
<comment type="caution">
    <text evidence="2">The sequence shown here is derived from an EMBL/GenBank/DDBJ whole genome shotgun (WGS) entry which is preliminary data.</text>
</comment>
<dbReference type="Pfam" id="PF00117">
    <property type="entry name" value="GATase"/>
    <property type="match status" value="1"/>
</dbReference>
<dbReference type="CDD" id="cd01741">
    <property type="entry name" value="GATase1_1"/>
    <property type="match status" value="1"/>
</dbReference>
<dbReference type="PANTHER" id="PTHR42695">
    <property type="entry name" value="GLUTAMINE AMIDOTRANSFERASE YLR126C-RELATED"/>
    <property type="match status" value="1"/>
</dbReference>
<keyword evidence="2" id="KW-0315">Glutamine amidotransferase</keyword>
<dbReference type="InterPro" id="IPR029062">
    <property type="entry name" value="Class_I_gatase-like"/>
</dbReference>
<sequence>MKKILLVIHQKTSDSGLVGQILRSNGYELDIRCPSIGEELPHTMDSHEAVVIFGGPMSANDSETLPFIRTELDWIPTVLSSGKPFFGICLGAQLLARVLGASVAPHPEGMTEIGYFSVEPADAAQEPFDSLRYVYHWHLEGFGLPTGAVKLAKGEIFETQAFRYGDNAYGVQFHPEITKKMLRKWTTLGAHMLTLPGAQSREEQIQKQLLYGSECENWLKGFLPFWLHTTKSKV</sequence>
<gene>
    <name evidence="2" type="ORF">NDI37_18720</name>
</gene>
<feature type="domain" description="Glutamine amidotransferase" evidence="1">
    <location>
        <begin position="22"/>
        <end position="180"/>
    </location>
</feature>